<dbReference type="AlphaFoldDB" id="A0A2A2SFF1"/>
<dbReference type="Pfam" id="PF07238">
    <property type="entry name" value="PilZ"/>
    <property type="match status" value="1"/>
</dbReference>
<evidence type="ECO:0000259" key="1">
    <source>
        <dbReference type="Pfam" id="PF07238"/>
    </source>
</evidence>
<proteinExistence type="predicted"/>
<evidence type="ECO:0000313" key="3">
    <source>
        <dbReference type="Proteomes" id="UP000218151"/>
    </source>
</evidence>
<keyword evidence="3" id="KW-1185">Reference proteome</keyword>
<organism evidence="2 3">
    <name type="scientific">Sphingomonas lenta</name>
    <dbReference type="NCBI Taxonomy" id="1141887"/>
    <lineage>
        <taxon>Bacteria</taxon>
        <taxon>Pseudomonadati</taxon>
        <taxon>Pseudomonadota</taxon>
        <taxon>Alphaproteobacteria</taxon>
        <taxon>Sphingomonadales</taxon>
        <taxon>Sphingomonadaceae</taxon>
        <taxon>Sphingomonas</taxon>
    </lineage>
</organism>
<dbReference type="EMBL" id="NSLI01000003">
    <property type="protein sequence ID" value="PAX07920.1"/>
    <property type="molecule type" value="Genomic_DNA"/>
</dbReference>
<dbReference type="OrthoDB" id="7564913at2"/>
<name>A0A2A2SFF1_9SPHN</name>
<feature type="domain" description="PilZ" evidence="1">
    <location>
        <begin position="40"/>
        <end position="125"/>
    </location>
</feature>
<dbReference type="GO" id="GO:0035438">
    <property type="term" value="F:cyclic-di-GMP binding"/>
    <property type="evidence" value="ECO:0007669"/>
    <property type="project" value="InterPro"/>
</dbReference>
<comment type="caution">
    <text evidence="2">The sequence shown here is derived from an EMBL/GenBank/DDBJ whole genome shotgun (WGS) entry which is preliminary data.</text>
</comment>
<dbReference type="SUPFAM" id="SSF141371">
    <property type="entry name" value="PilZ domain-like"/>
    <property type="match status" value="1"/>
</dbReference>
<evidence type="ECO:0000313" key="2">
    <source>
        <dbReference type="EMBL" id="PAX07920.1"/>
    </source>
</evidence>
<dbReference type="InterPro" id="IPR009875">
    <property type="entry name" value="PilZ_domain"/>
</dbReference>
<sequence length="144" mass="15671">MRYRQVGKISGGSIHRFVASCPRIGGDIVTDREDDVRRLRGKPRSKLFQPTELRDAAGAGRRAHLLDVSATGALVHAAEPPRPGDTVQLMLDGAPRTAQVMWTEDRRFGVQFRMPLTDAQVSTIVAAQTAAVAEAGRRTGPITR</sequence>
<accession>A0A2A2SFF1</accession>
<reference evidence="3" key="1">
    <citation type="submission" date="2017-09" db="EMBL/GenBank/DDBJ databases">
        <authorList>
            <person name="Feng G."/>
            <person name="Zhu H."/>
        </authorList>
    </citation>
    <scope>NUCLEOTIDE SEQUENCE [LARGE SCALE GENOMIC DNA]</scope>
    <source>
        <strain evidence="3">1PNM-20</strain>
    </source>
</reference>
<gene>
    <name evidence="2" type="ORF">CKY28_09945</name>
</gene>
<dbReference type="Proteomes" id="UP000218151">
    <property type="component" value="Unassembled WGS sequence"/>
</dbReference>
<protein>
    <recommendedName>
        <fullName evidence="1">PilZ domain-containing protein</fullName>
    </recommendedName>
</protein>